<evidence type="ECO:0000259" key="4">
    <source>
        <dbReference type="PROSITE" id="PS50110"/>
    </source>
</evidence>
<dbReference type="Gene3D" id="3.40.50.2300">
    <property type="match status" value="1"/>
</dbReference>
<evidence type="ECO:0000256" key="1">
    <source>
        <dbReference type="ARBA" id="ARBA00023125"/>
    </source>
</evidence>
<dbReference type="Pfam" id="PF00196">
    <property type="entry name" value="GerE"/>
    <property type="match status" value="1"/>
</dbReference>
<dbReference type="SMART" id="SM00448">
    <property type="entry name" value="REC"/>
    <property type="match status" value="1"/>
</dbReference>
<proteinExistence type="predicted"/>
<evidence type="ECO:0000313" key="6">
    <source>
        <dbReference type="Proteomes" id="UP000501812"/>
    </source>
</evidence>
<evidence type="ECO:0000259" key="3">
    <source>
        <dbReference type="PROSITE" id="PS50043"/>
    </source>
</evidence>
<feature type="domain" description="Response regulatory" evidence="4">
    <location>
        <begin position="4"/>
        <end position="120"/>
    </location>
</feature>
<evidence type="ECO:0000256" key="2">
    <source>
        <dbReference type="PROSITE-ProRule" id="PRU00169"/>
    </source>
</evidence>
<keyword evidence="6" id="KW-1185">Reference proteome</keyword>
<dbReference type="PANTHER" id="PTHR43214">
    <property type="entry name" value="TWO-COMPONENT RESPONSE REGULATOR"/>
    <property type="match status" value="1"/>
</dbReference>
<dbReference type="InterPro" id="IPR000792">
    <property type="entry name" value="Tscrpt_reg_LuxR_C"/>
</dbReference>
<protein>
    <submittedName>
        <fullName evidence="5">Response regulator transcription factor</fullName>
    </submittedName>
</protein>
<dbReference type="SUPFAM" id="SSF46894">
    <property type="entry name" value="C-terminal effector domain of the bipartite response regulators"/>
    <property type="match status" value="1"/>
</dbReference>
<feature type="modified residue" description="4-aspartylphosphate" evidence="2">
    <location>
        <position position="53"/>
    </location>
</feature>
<dbReference type="AlphaFoldDB" id="A0A858RGB3"/>
<dbReference type="GO" id="GO:0003677">
    <property type="term" value="F:DNA binding"/>
    <property type="evidence" value="ECO:0007669"/>
    <property type="project" value="UniProtKB-KW"/>
</dbReference>
<dbReference type="RefSeq" id="WP_169454577.1">
    <property type="nucleotide sequence ID" value="NZ_CP051774.1"/>
</dbReference>
<dbReference type="KEGG" id="luo:HHL09_10390"/>
<sequence>MKKKILVVEDQPQMLKNLALMLTLEGYEVFTADNGKSGVETALERLPDLIICDVMMPQLDGHGVIQTLRAEPTTATIPFIFLTARSDRGDVRTGMNSGADDYLVKPVPRLDLLAAVEARLARAEAVEARVQAAATNIGFQPDYSSHEPLMTLGLTNREAEVLLWVAQGKSNGDVAAILGMSEKTVKQHLGSIFAKLGVENRNAAALQAVEVLGKPKG</sequence>
<dbReference type="GO" id="GO:0006355">
    <property type="term" value="P:regulation of DNA-templated transcription"/>
    <property type="evidence" value="ECO:0007669"/>
    <property type="project" value="InterPro"/>
</dbReference>
<dbReference type="PROSITE" id="PS50110">
    <property type="entry name" value="RESPONSE_REGULATORY"/>
    <property type="match status" value="1"/>
</dbReference>
<dbReference type="InterPro" id="IPR036388">
    <property type="entry name" value="WH-like_DNA-bd_sf"/>
</dbReference>
<dbReference type="PRINTS" id="PR00038">
    <property type="entry name" value="HTHLUXR"/>
</dbReference>
<organism evidence="5 6">
    <name type="scientific">Luteolibacter luteus</name>
    <dbReference type="NCBI Taxonomy" id="2728835"/>
    <lineage>
        <taxon>Bacteria</taxon>
        <taxon>Pseudomonadati</taxon>
        <taxon>Verrucomicrobiota</taxon>
        <taxon>Verrucomicrobiia</taxon>
        <taxon>Verrucomicrobiales</taxon>
        <taxon>Verrucomicrobiaceae</taxon>
        <taxon>Luteolibacter</taxon>
    </lineage>
</organism>
<dbReference type="PROSITE" id="PS50043">
    <property type="entry name" value="HTH_LUXR_2"/>
    <property type="match status" value="1"/>
</dbReference>
<dbReference type="Proteomes" id="UP000501812">
    <property type="component" value="Chromosome"/>
</dbReference>
<feature type="domain" description="HTH luxR-type" evidence="3">
    <location>
        <begin position="147"/>
        <end position="212"/>
    </location>
</feature>
<keyword evidence="1" id="KW-0238">DNA-binding</keyword>
<evidence type="ECO:0000313" key="5">
    <source>
        <dbReference type="EMBL" id="QJE96176.1"/>
    </source>
</evidence>
<dbReference type="InterPro" id="IPR039420">
    <property type="entry name" value="WalR-like"/>
</dbReference>
<dbReference type="InterPro" id="IPR016032">
    <property type="entry name" value="Sig_transdc_resp-reg_C-effctor"/>
</dbReference>
<gene>
    <name evidence="5" type="ORF">HHL09_10390</name>
</gene>
<dbReference type="Gene3D" id="1.10.10.10">
    <property type="entry name" value="Winged helix-like DNA-binding domain superfamily/Winged helix DNA-binding domain"/>
    <property type="match status" value="1"/>
</dbReference>
<dbReference type="Pfam" id="PF00072">
    <property type="entry name" value="Response_reg"/>
    <property type="match status" value="1"/>
</dbReference>
<dbReference type="SMART" id="SM00421">
    <property type="entry name" value="HTH_LUXR"/>
    <property type="match status" value="1"/>
</dbReference>
<name>A0A858RGB3_9BACT</name>
<dbReference type="InterPro" id="IPR001789">
    <property type="entry name" value="Sig_transdc_resp-reg_receiver"/>
</dbReference>
<dbReference type="InterPro" id="IPR011006">
    <property type="entry name" value="CheY-like_superfamily"/>
</dbReference>
<accession>A0A858RGB3</accession>
<dbReference type="EMBL" id="CP051774">
    <property type="protein sequence ID" value="QJE96176.1"/>
    <property type="molecule type" value="Genomic_DNA"/>
</dbReference>
<dbReference type="SUPFAM" id="SSF52172">
    <property type="entry name" value="CheY-like"/>
    <property type="match status" value="1"/>
</dbReference>
<dbReference type="PROSITE" id="PS00622">
    <property type="entry name" value="HTH_LUXR_1"/>
    <property type="match status" value="1"/>
</dbReference>
<dbReference type="GO" id="GO:0000160">
    <property type="term" value="P:phosphorelay signal transduction system"/>
    <property type="evidence" value="ECO:0007669"/>
    <property type="project" value="InterPro"/>
</dbReference>
<dbReference type="CDD" id="cd06170">
    <property type="entry name" value="LuxR_C_like"/>
    <property type="match status" value="1"/>
</dbReference>
<keyword evidence="2" id="KW-0597">Phosphoprotein</keyword>
<reference evidence="5 6" key="1">
    <citation type="submission" date="2020-04" db="EMBL/GenBank/DDBJ databases">
        <title>Luteolibacter sp. G-1-1-1 isolated from soil.</title>
        <authorList>
            <person name="Dahal R.H."/>
        </authorList>
    </citation>
    <scope>NUCLEOTIDE SEQUENCE [LARGE SCALE GENOMIC DNA]</scope>
    <source>
        <strain evidence="5 6">G-1-1-1</strain>
    </source>
</reference>